<organism evidence="4 5">
    <name type="scientific">Sporosarcina highlanderae</name>
    <dbReference type="NCBI Taxonomy" id="3035916"/>
    <lineage>
        <taxon>Bacteria</taxon>
        <taxon>Bacillati</taxon>
        <taxon>Bacillota</taxon>
        <taxon>Bacilli</taxon>
        <taxon>Bacillales</taxon>
        <taxon>Caryophanaceae</taxon>
        <taxon>Sporosarcina</taxon>
    </lineage>
</organism>
<dbReference type="Pfam" id="PF05636">
    <property type="entry name" value="HIGH_NTase1"/>
    <property type="match status" value="1"/>
</dbReference>
<dbReference type="InterPro" id="IPR014729">
    <property type="entry name" value="Rossmann-like_a/b/a_fold"/>
</dbReference>
<dbReference type="HAMAP" id="MF_01539">
    <property type="entry name" value="TmcAL"/>
    <property type="match status" value="1"/>
</dbReference>
<keyword evidence="3" id="KW-0963">Cytoplasm</keyword>
<evidence type="ECO:0000313" key="5">
    <source>
        <dbReference type="Proteomes" id="UP001175097"/>
    </source>
</evidence>
<dbReference type="RefSeq" id="WP_301243099.1">
    <property type="nucleotide sequence ID" value="NZ_JAROCC010000005.1"/>
</dbReference>
<protein>
    <recommendedName>
        <fullName evidence="3">tRNA(Met) cytidine acetate ligase</fullName>
        <ecNumber evidence="3">6.3.4.-</ecNumber>
    </recommendedName>
</protein>
<dbReference type="Gene3D" id="3.40.50.620">
    <property type="entry name" value="HUPs"/>
    <property type="match status" value="1"/>
</dbReference>
<dbReference type="EMBL" id="JAROCC010000005">
    <property type="protein sequence ID" value="MDN4607568.1"/>
    <property type="molecule type" value="Genomic_DNA"/>
</dbReference>
<dbReference type="PANTHER" id="PTHR37825">
    <property type="entry name" value="TRNA(MET) CYTIDINE ACETATE LIGASE"/>
    <property type="match status" value="1"/>
</dbReference>
<dbReference type="PANTHER" id="PTHR37825:SF1">
    <property type="entry name" value="TRNA(MET) CYTIDINE ACETATE LIGASE"/>
    <property type="match status" value="1"/>
</dbReference>
<keyword evidence="3" id="KW-0067">ATP-binding</keyword>
<keyword evidence="2 3" id="KW-0819">tRNA processing</keyword>
<dbReference type="Proteomes" id="UP001175097">
    <property type="component" value="Unassembled WGS sequence"/>
</dbReference>
<dbReference type="NCBIfam" id="NF010191">
    <property type="entry name" value="PRK13670.1"/>
    <property type="match status" value="1"/>
</dbReference>
<comment type="catalytic activity">
    <reaction evidence="3">
        <text>cytidine(34) in elongator tRNA(Met) + acetate + ATP = N(4)-acetylcytidine(34) in elongator tRNA(Met) + AMP + diphosphate</text>
        <dbReference type="Rhea" id="RHEA:58144"/>
        <dbReference type="Rhea" id="RHEA-COMP:10693"/>
        <dbReference type="Rhea" id="RHEA-COMP:10694"/>
        <dbReference type="ChEBI" id="CHEBI:30089"/>
        <dbReference type="ChEBI" id="CHEBI:30616"/>
        <dbReference type="ChEBI" id="CHEBI:33019"/>
        <dbReference type="ChEBI" id="CHEBI:74900"/>
        <dbReference type="ChEBI" id="CHEBI:82748"/>
        <dbReference type="ChEBI" id="CHEBI:456215"/>
    </reaction>
</comment>
<feature type="binding site" evidence="3">
    <location>
        <begin position="7"/>
        <end position="20"/>
    </location>
    <ligand>
        <name>ATP</name>
        <dbReference type="ChEBI" id="CHEBI:30616"/>
    </ligand>
</feature>
<evidence type="ECO:0000313" key="4">
    <source>
        <dbReference type="EMBL" id="MDN4607568.1"/>
    </source>
</evidence>
<keyword evidence="5" id="KW-1185">Reference proteome</keyword>
<comment type="function">
    <text evidence="3">Catalyzes the formation of N(4)-acetylcytidine (ac(4)C) at the wobble position of elongator tRNA(Met), using acetate and ATP as substrates. First activates an acetate ion to form acetyladenylate (Ac-AMP) and then transfers the acetyl group to tRNA to form ac(4)C34.</text>
</comment>
<keyword evidence="3" id="KW-0694">RNA-binding</keyword>
<sequence>MKATGIVVEYNPLHNGHVYHAQQAKAATNADLIIAVMSGNFLQRGEPAFVDKWARTRMALASGVDIVFELPYRFATAHAPVFAHGAIRLLDAAGCTAYCFGSEDGNVEPFQNTLNLLDKTSDEYNQEVKNAMQDGLSYPMALNRAYDAVSSGSEKSGRHVDLSKPNNILGFHYMQAANAISSSMIPTTIKRLGAGYHEETLDVNRVASATGIRKSFFSTEKLDEIINFIPETTKVILTEWQRERINFGNWESFYPFLRFCILRDGPVRLATIADLSEGIENLIYRAAQTNDTFQSFMESTKSKRYTWTRIQRMLTHILTGFTTEMRSGMDEPAYLRLLGMTDKGRSYLSSIKKDLPLPLISKVASFSDPSLDMDIRASDSYALAIGKGSKNAKIGLDYTLSPIMNNYFSGNSLK</sequence>
<keyword evidence="1 3" id="KW-0436">Ligase</keyword>
<evidence type="ECO:0000256" key="1">
    <source>
        <dbReference type="ARBA" id="ARBA00022598"/>
    </source>
</evidence>
<accession>A0ABT8JR25</accession>
<evidence type="ECO:0000256" key="2">
    <source>
        <dbReference type="ARBA" id="ARBA00022694"/>
    </source>
</evidence>
<comment type="caution">
    <text evidence="3">Lacks conserved residue(s) required for the propagation of feature annotation.</text>
</comment>
<gene>
    <name evidence="3" type="primary">tmcAL</name>
    <name evidence="4" type="ORF">P5G49_08710</name>
</gene>
<dbReference type="EC" id="6.3.4.-" evidence="3"/>
<name>A0ABT8JR25_9BACL</name>
<keyword evidence="3" id="KW-0820">tRNA-binding</keyword>
<reference evidence="4" key="1">
    <citation type="submission" date="2023-03" db="EMBL/GenBank/DDBJ databases">
        <title>MT1 and MT2 Draft Genomes of Novel Species.</title>
        <authorList>
            <person name="Venkateswaran K."/>
        </authorList>
    </citation>
    <scope>NUCLEOTIDE SEQUENCE</scope>
    <source>
        <strain evidence="4">F6_3S_P_2</strain>
    </source>
</reference>
<evidence type="ECO:0000256" key="3">
    <source>
        <dbReference type="HAMAP-Rule" id="MF_01539"/>
    </source>
</evidence>
<feature type="binding site" evidence="3">
    <location>
        <position position="101"/>
    </location>
    <ligand>
        <name>ATP</name>
        <dbReference type="ChEBI" id="CHEBI:30616"/>
    </ligand>
</feature>
<dbReference type="InterPro" id="IPR008513">
    <property type="entry name" value="tRNA(Met)_cyd_acetate_ligase"/>
</dbReference>
<feature type="binding site" evidence="3">
    <location>
        <position position="166"/>
    </location>
    <ligand>
        <name>ATP</name>
        <dbReference type="ChEBI" id="CHEBI:30616"/>
    </ligand>
</feature>
<keyword evidence="3" id="KW-0547">Nucleotide-binding</keyword>
<feature type="binding site" evidence="3">
    <location>
        <position position="191"/>
    </location>
    <ligand>
        <name>ATP</name>
        <dbReference type="ChEBI" id="CHEBI:30616"/>
    </ligand>
</feature>
<comment type="similarity">
    <text evidence="3">Belongs to the TmcAL family.</text>
</comment>
<proteinExistence type="inferred from homology"/>
<comment type="subcellular location">
    <subcellularLocation>
        <location evidence="3">Cytoplasm</location>
    </subcellularLocation>
</comment>
<dbReference type="SUPFAM" id="SSF52374">
    <property type="entry name" value="Nucleotidylyl transferase"/>
    <property type="match status" value="1"/>
</dbReference>
<comment type="caution">
    <text evidence="4">The sequence shown here is derived from an EMBL/GenBank/DDBJ whole genome shotgun (WGS) entry which is preliminary data.</text>
</comment>